<protein>
    <submittedName>
        <fullName evidence="1">Terpene cyclase/mutase family protein</fullName>
    </submittedName>
</protein>
<sequence>MRPPEAGHALPDWPAGLFPPELGTARGHLTDHLLRQIGPDGALRDPCGSRVLESALLLALLDRTGTPSDFGAARSRLVRFLRHPRRHGSRWDEIFSATVLGKQTRSAPAHGAADDFIARAPQFTAPRKRLLFQAIFVMLGSEPSSSGCELFPPRGLHPWASMQVTATKVVLVDAAARAELIGSEDIALLLSTQRPGEVWEGNLLIHLLVLHALSRLPGNVITVMDGIRTVLLHQRDDGGVPFVTDTDTWTAVTAGLALCNAGAPRGSLDRIAQHVLRLQHPSGGWSYTDHARLADTDCTTVALEFLHVSNPHAYRTPVQRGIQALLSVRGGDGGFPTYADTPSEACMTAAVINVLAAQGSRYQLIMDEGMTFLACSQRPDGSFPPGWSDSRLHTLFRAHLATRLFTAGRAPVVRERIVRLVRSSQNDDGGWGKGDGTPSDAISTAYGLIVAAGLPDHLPAVRAVEYLLSQQNSDGKIEAPPDMVGPRPLPYHVPLLSDAFSLLSLGHLTRRITPDKPAVPGQPHTSPDLERHLT</sequence>
<evidence type="ECO:0000313" key="1">
    <source>
        <dbReference type="EMBL" id="WSB95687.1"/>
    </source>
</evidence>
<keyword evidence="2" id="KW-1185">Reference proteome</keyword>
<evidence type="ECO:0000313" key="2">
    <source>
        <dbReference type="Proteomes" id="UP001348369"/>
    </source>
</evidence>
<accession>A0ACD4ZBG2</accession>
<dbReference type="EMBL" id="CP109109">
    <property type="protein sequence ID" value="WSB95687.1"/>
    <property type="molecule type" value="Genomic_DNA"/>
</dbReference>
<organism evidence="1 2">
    <name type="scientific">Streptomyces scopuliridis</name>
    <dbReference type="NCBI Taxonomy" id="452529"/>
    <lineage>
        <taxon>Bacteria</taxon>
        <taxon>Bacillati</taxon>
        <taxon>Actinomycetota</taxon>
        <taxon>Actinomycetes</taxon>
        <taxon>Kitasatosporales</taxon>
        <taxon>Streptomycetaceae</taxon>
        <taxon>Streptomyces</taxon>
    </lineage>
</organism>
<reference evidence="1" key="1">
    <citation type="submission" date="2022-10" db="EMBL/GenBank/DDBJ databases">
        <title>The complete genomes of actinobacterial strains from the NBC collection.</title>
        <authorList>
            <person name="Joergensen T.S."/>
            <person name="Alvarez Arevalo M."/>
            <person name="Sterndorff E.B."/>
            <person name="Faurdal D."/>
            <person name="Vuksanovic O."/>
            <person name="Mourched A.-S."/>
            <person name="Charusanti P."/>
            <person name="Shaw S."/>
            <person name="Blin K."/>
            <person name="Weber T."/>
        </authorList>
    </citation>
    <scope>NUCLEOTIDE SEQUENCE</scope>
    <source>
        <strain evidence="1">NBC 01771</strain>
    </source>
</reference>
<dbReference type="Proteomes" id="UP001348369">
    <property type="component" value="Chromosome"/>
</dbReference>
<name>A0ACD4ZBG2_9ACTN</name>
<proteinExistence type="predicted"/>
<gene>
    <name evidence="1" type="ORF">OG835_00625</name>
</gene>